<accession>A0AC58SRU1</accession>
<evidence type="ECO:0000313" key="1">
    <source>
        <dbReference type="Proteomes" id="UP000790787"/>
    </source>
</evidence>
<evidence type="ECO:0000313" key="2">
    <source>
        <dbReference type="RefSeq" id="XP_075087671.1"/>
    </source>
</evidence>
<organism evidence="1 2">
    <name type="scientific">Nicotiana tabacum</name>
    <name type="common">Common tobacco</name>
    <dbReference type="NCBI Taxonomy" id="4097"/>
    <lineage>
        <taxon>Eukaryota</taxon>
        <taxon>Viridiplantae</taxon>
        <taxon>Streptophyta</taxon>
        <taxon>Embryophyta</taxon>
        <taxon>Tracheophyta</taxon>
        <taxon>Spermatophyta</taxon>
        <taxon>Magnoliopsida</taxon>
        <taxon>eudicotyledons</taxon>
        <taxon>Gunneridae</taxon>
        <taxon>Pentapetalae</taxon>
        <taxon>asterids</taxon>
        <taxon>lamiids</taxon>
        <taxon>Solanales</taxon>
        <taxon>Solanaceae</taxon>
        <taxon>Nicotianoideae</taxon>
        <taxon>Nicotianeae</taxon>
        <taxon>Nicotiana</taxon>
    </lineage>
</organism>
<dbReference type="RefSeq" id="XP_075087671.1">
    <property type="nucleotide sequence ID" value="XM_075231570.1"/>
</dbReference>
<protein>
    <submittedName>
        <fullName evidence="2">Uncharacterized protein LOC142169673</fullName>
    </submittedName>
</protein>
<dbReference type="Proteomes" id="UP000790787">
    <property type="component" value="Chromosome 15"/>
</dbReference>
<proteinExistence type="predicted"/>
<reference evidence="2" key="2">
    <citation type="submission" date="2025-08" db="UniProtKB">
        <authorList>
            <consortium name="RefSeq"/>
        </authorList>
    </citation>
    <scope>IDENTIFICATION</scope>
    <source>
        <tissue evidence="2">Leaf</tissue>
    </source>
</reference>
<sequence length="244" mass="27975">MSYGIQEVLEGMNGVGILVDRDLKEFVVDVWRVNDRLMVIKLVVGGLTFSMISAYAPQAGLDEEVKREVQGKVEARKSAYVKLAESADEEDKRTNRKCYKKAKKEVKLAITAAKTAMFERLYEELGGRGGYKKLFKLAKDKEDARRIEVEFDGPLYKNKGDVQNCNNYRGNREIDEDVTYCIGAGWIKWRLTSGVLCDRNVPPRLKGKSDRAVVRPIMLYGEECWTVKKSHIQKMRVPEKRMLR</sequence>
<reference evidence="1" key="1">
    <citation type="journal article" date="2014" name="Nat. Commun.">
        <title>The tobacco genome sequence and its comparison with those of tomato and potato.</title>
        <authorList>
            <person name="Sierro N."/>
            <person name="Battey J.N."/>
            <person name="Ouadi S."/>
            <person name="Bakaher N."/>
            <person name="Bovet L."/>
            <person name="Willig A."/>
            <person name="Goepfert S."/>
            <person name="Peitsch M.C."/>
            <person name="Ivanov N.V."/>
        </authorList>
    </citation>
    <scope>NUCLEOTIDE SEQUENCE [LARGE SCALE GENOMIC DNA]</scope>
</reference>
<gene>
    <name evidence="2" type="primary">LOC142169673</name>
</gene>
<name>A0AC58SRU1_TOBAC</name>
<keyword evidence="1" id="KW-1185">Reference proteome</keyword>